<dbReference type="CDD" id="cd08330">
    <property type="entry name" value="CARD_ASC_NALP1"/>
    <property type="match status" value="2"/>
</dbReference>
<feature type="domain" description="CARD" evidence="7">
    <location>
        <begin position="111"/>
        <end position="201"/>
    </location>
</feature>
<dbReference type="GO" id="GO:0042981">
    <property type="term" value="P:regulation of apoptotic process"/>
    <property type="evidence" value="ECO:0007669"/>
    <property type="project" value="InterPro"/>
</dbReference>
<evidence type="ECO:0000256" key="4">
    <source>
        <dbReference type="ARBA" id="ARBA00022859"/>
    </source>
</evidence>
<dbReference type="Pfam" id="PF02758">
    <property type="entry name" value="PYRIN"/>
    <property type="match status" value="1"/>
</dbReference>
<proteinExistence type="predicted"/>
<evidence type="ECO:0000256" key="5">
    <source>
        <dbReference type="ARBA" id="ARBA00023198"/>
    </source>
</evidence>
<dbReference type="Pfam" id="PF00619">
    <property type="entry name" value="CARD"/>
    <property type="match status" value="3"/>
</dbReference>
<accession>A0A673A3B3</accession>
<sequence>MAPKTIKMAILAALEDLEDADLEKFCSQLLDHKGKRVRTSWVMGKSRVHISSVLVQTYAEKGAVKVVLETLRDAGFEQRAKKFEKATRNFTKTKRKTKARGASGAAASGPVLKSDEHFIDKHRYELIDRVSNIDGILDDLLQAGVIKQEMYDKIRARSTTQDMMRDLYSGPLKADVACKDIFYNSLKKNEKYLMNEIKSKSKARGASGAASSEPDRAGVKHFIDKHRHELIDRVSNIDGILDDLLQAGVTEQEMCVKIRARSTTQDMMRDLYSGPLKAGKACKDIFYNSLKKNEKYLMNEIKSKSKDAEDEMDSSEDSSVSFIRDHKMDLITCLGADRLILQLAQQNKVITDTEYRKIKSIPSKDDAVTELIDVVMHKGPDRCRSFLQILKEPKVVETYPLLEEIMKDWK</sequence>
<keyword evidence="10" id="KW-1185">Reference proteome</keyword>
<dbReference type="InterPro" id="IPR004020">
    <property type="entry name" value="DAPIN"/>
</dbReference>
<dbReference type="PANTHER" id="PTHR46985:SF2">
    <property type="entry name" value="APOPTOSIS-ASSOCIATED SPECK-LIKE PROTEIN CONTAINING A CARD"/>
    <property type="match status" value="1"/>
</dbReference>
<dbReference type="FunFam" id="1.10.533.10:FF:000013">
    <property type="entry name" value="Apoptosis-associated speck-like protein containing a CARD"/>
    <property type="match status" value="1"/>
</dbReference>
<dbReference type="CDD" id="cd01671">
    <property type="entry name" value="CARD"/>
    <property type="match status" value="1"/>
</dbReference>
<gene>
    <name evidence="9" type="primary">LOC115435198</name>
</gene>
<dbReference type="GO" id="GO:0061702">
    <property type="term" value="C:canonical inflammasome complex"/>
    <property type="evidence" value="ECO:0007669"/>
    <property type="project" value="UniProtKB-SubCell"/>
</dbReference>
<evidence type="ECO:0000259" key="8">
    <source>
        <dbReference type="PROSITE" id="PS50824"/>
    </source>
</evidence>
<dbReference type="SUPFAM" id="SSF47986">
    <property type="entry name" value="DEATH domain"/>
    <property type="match status" value="4"/>
</dbReference>
<dbReference type="InterPro" id="IPR033516">
    <property type="entry name" value="CARD8/ASC/NALP1_CARD"/>
</dbReference>
<dbReference type="InterPro" id="IPR051249">
    <property type="entry name" value="NLRP_Inflammasome"/>
</dbReference>
<dbReference type="PANTHER" id="PTHR46985">
    <property type="entry name" value="NACHT, LRR AND PYD DOMAINS-CONTAINING PROTEIN 1"/>
    <property type="match status" value="1"/>
</dbReference>
<reference evidence="9" key="3">
    <citation type="submission" date="2025-09" db="UniProtKB">
        <authorList>
            <consortium name="Ensembl"/>
        </authorList>
    </citation>
    <scope>IDENTIFICATION</scope>
</reference>
<dbReference type="Gene3D" id="1.10.533.10">
    <property type="entry name" value="Death Domain, Fas"/>
    <property type="match status" value="4"/>
</dbReference>
<evidence type="ECO:0000256" key="6">
    <source>
        <dbReference type="ARBA" id="ARBA00023233"/>
    </source>
</evidence>
<dbReference type="Proteomes" id="UP000472271">
    <property type="component" value="Chromosome 16"/>
</dbReference>
<evidence type="ECO:0000256" key="2">
    <source>
        <dbReference type="ARBA" id="ARBA00022490"/>
    </source>
</evidence>
<dbReference type="Ensembl" id="ENSSORT00005023815.1">
    <property type="protein sequence ID" value="ENSSORP00005023142.1"/>
    <property type="gene ID" value="ENSSORG00005011213.1"/>
</dbReference>
<dbReference type="InterPro" id="IPR011029">
    <property type="entry name" value="DEATH-like_dom_sf"/>
</dbReference>
<evidence type="ECO:0000313" key="9">
    <source>
        <dbReference type="Ensembl" id="ENSSORP00005023142.1"/>
    </source>
</evidence>
<feature type="domain" description="Pyrin" evidence="8">
    <location>
        <begin position="1"/>
        <end position="89"/>
    </location>
</feature>
<dbReference type="InterPro" id="IPR001315">
    <property type="entry name" value="CARD"/>
</dbReference>
<reference evidence="9" key="1">
    <citation type="submission" date="2019-06" db="EMBL/GenBank/DDBJ databases">
        <authorList>
            <consortium name="Wellcome Sanger Institute Data Sharing"/>
        </authorList>
    </citation>
    <scope>NUCLEOTIDE SEQUENCE [LARGE SCALE GENOMIC DNA]</scope>
</reference>
<evidence type="ECO:0000259" key="7">
    <source>
        <dbReference type="PROSITE" id="PS50209"/>
    </source>
</evidence>
<feature type="domain" description="CARD" evidence="7">
    <location>
        <begin position="315"/>
        <end position="392"/>
    </location>
</feature>
<dbReference type="PROSITE" id="PS50209">
    <property type="entry name" value="CARD"/>
    <property type="match status" value="3"/>
</dbReference>
<evidence type="ECO:0000256" key="3">
    <source>
        <dbReference type="ARBA" id="ARBA00022588"/>
    </source>
</evidence>
<reference evidence="9" key="2">
    <citation type="submission" date="2025-08" db="UniProtKB">
        <authorList>
            <consortium name="Ensembl"/>
        </authorList>
    </citation>
    <scope>IDENTIFICATION</scope>
</reference>
<evidence type="ECO:0000313" key="10">
    <source>
        <dbReference type="Proteomes" id="UP000472271"/>
    </source>
</evidence>
<dbReference type="SMART" id="SM01289">
    <property type="entry name" value="PYRIN"/>
    <property type="match status" value="1"/>
</dbReference>
<keyword evidence="4" id="KW-0391">Immunity</keyword>
<dbReference type="PROSITE" id="PS50824">
    <property type="entry name" value="DAPIN"/>
    <property type="match status" value="1"/>
</dbReference>
<evidence type="ECO:0000256" key="1">
    <source>
        <dbReference type="ARBA" id="ARBA00004110"/>
    </source>
</evidence>
<keyword evidence="3" id="KW-0399">Innate immunity</keyword>
<keyword evidence="2" id="KW-0963">Cytoplasm</keyword>
<organism evidence="9 10">
    <name type="scientific">Sphaeramia orbicularis</name>
    <name type="common">orbiculate cardinalfish</name>
    <dbReference type="NCBI Taxonomy" id="375764"/>
    <lineage>
        <taxon>Eukaryota</taxon>
        <taxon>Metazoa</taxon>
        <taxon>Chordata</taxon>
        <taxon>Craniata</taxon>
        <taxon>Vertebrata</taxon>
        <taxon>Euteleostomi</taxon>
        <taxon>Actinopterygii</taxon>
        <taxon>Neopterygii</taxon>
        <taxon>Teleostei</taxon>
        <taxon>Neoteleostei</taxon>
        <taxon>Acanthomorphata</taxon>
        <taxon>Gobiaria</taxon>
        <taxon>Kurtiformes</taxon>
        <taxon>Apogonoidei</taxon>
        <taxon>Apogonidae</taxon>
        <taxon>Apogoninae</taxon>
        <taxon>Sphaeramia</taxon>
    </lineage>
</organism>
<dbReference type="GO" id="GO:0006954">
    <property type="term" value="P:inflammatory response"/>
    <property type="evidence" value="ECO:0007669"/>
    <property type="project" value="UniProtKB-KW"/>
</dbReference>
<dbReference type="GO" id="GO:0045087">
    <property type="term" value="P:innate immune response"/>
    <property type="evidence" value="ECO:0007669"/>
    <property type="project" value="UniProtKB-KW"/>
</dbReference>
<protein>
    <submittedName>
        <fullName evidence="9">Uncharacterized LOC115435198</fullName>
    </submittedName>
</protein>
<dbReference type="AlphaFoldDB" id="A0A673A3B3"/>
<keyword evidence="6" id="KW-1271">Inflammasome</keyword>
<keyword evidence="5" id="KW-0395">Inflammatory response</keyword>
<feature type="domain" description="CARD" evidence="7">
    <location>
        <begin position="215"/>
        <end position="305"/>
    </location>
</feature>
<comment type="subcellular location">
    <subcellularLocation>
        <location evidence="1">Inflammasome</location>
    </subcellularLocation>
</comment>
<name>A0A673A3B3_9TELE</name>